<dbReference type="EC" id="5.6.2.4" evidence="7"/>
<dbReference type="GO" id="GO:0003677">
    <property type="term" value="F:DNA binding"/>
    <property type="evidence" value="ECO:0007669"/>
    <property type="project" value="UniProtKB-KW"/>
</dbReference>
<keyword evidence="5" id="KW-0413">Isomerase</keyword>
<organism evidence="10 11">
    <name type="scientific">Mycobacterium bohemicum DSM 44277</name>
    <dbReference type="NCBI Taxonomy" id="1236609"/>
    <lineage>
        <taxon>Bacteria</taxon>
        <taxon>Bacillati</taxon>
        <taxon>Actinomycetota</taxon>
        <taxon>Actinomycetes</taxon>
        <taxon>Mycobacteriales</taxon>
        <taxon>Mycobacteriaceae</taxon>
        <taxon>Mycobacterium</taxon>
    </lineage>
</organism>
<dbReference type="SMART" id="SM00490">
    <property type="entry name" value="HELICc"/>
    <property type="match status" value="1"/>
</dbReference>
<keyword evidence="10" id="KW-0378">Hydrolase</keyword>
<accession>A0A0U0W729</accession>
<reference evidence="10 11" key="1">
    <citation type="submission" date="2015-03" db="EMBL/GenBank/DDBJ databases">
        <authorList>
            <person name="Murphy D."/>
        </authorList>
    </citation>
    <scope>NUCLEOTIDE SEQUENCE [LARGE SCALE GENOMIC DNA]</scope>
    <source>
        <strain evidence="10 11">DSM 44277</strain>
    </source>
</reference>
<dbReference type="InterPro" id="IPR001650">
    <property type="entry name" value="Helicase_C-like"/>
</dbReference>
<evidence type="ECO:0000256" key="2">
    <source>
        <dbReference type="ARBA" id="ARBA00022741"/>
    </source>
</evidence>
<dbReference type="PROSITE" id="PS51192">
    <property type="entry name" value="HELICASE_ATP_BIND_1"/>
    <property type="match status" value="1"/>
</dbReference>
<evidence type="ECO:0000313" key="11">
    <source>
        <dbReference type="Proteomes" id="UP000198875"/>
    </source>
</evidence>
<evidence type="ECO:0000256" key="4">
    <source>
        <dbReference type="ARBA" id="ARBA00023125"/>
    </source>
</evidence>
<dbReference type="Pfam" id="PF00271">
    <property type="entry name" value="Helicase_C"/>
    <property type="match status" value="1"/>
</dbReference>
<evidence type="ECO:0000256" key="1">
    <source>
        <dbReference type="ARBA" id="ARBA00005446"/>
    </source>
</evidence>
<dbReference type="PANTHER" id="PTHR13710:SF105">
    <property type="entry name" value="ATP-DEPENDENT DNA HELICASE Q1"/>
    <property type="match status" value="1"/>
</dbReference>
<dbReference type="InterPro" id="IPR027417">
    <property type="entry name" value="P-loop_NTPase"/>
</dbReference>
<keyword evidence="3" id="KW-0067">ATP-binding</keyword>
<keyword evidence="2" id="KW-0547">Nucleotide-binding</keyword>
<evidence type="ECO:0000256" key="5">
    <source>
        <dbReference type="ARBA" id="ARBA00023235"/>
    </source>
</evidence>
<feature type="domain" description="Helicase ATP-binding" evidence="8">
    <location>
        <begin position="167"/>
        <end position="351"/>
    </location>
</feature>
<keyword evidence="10" id="KW-0347">Helicase</keyword>
<sequence>MIRPGPAQTLLDAWAAGASFEVTNRLASALSSHSCRTSTGAADVAVLLRQCLRADDVRRGASTTNCHEWVRAWLEVPICQLFPESFDWLSYGLLPQRTAGGRFRISAEPWRPAWLDVPDGMSVDADAAAAIPRRIDETVVGDPFLNAIDASFSGYKTPGQRASVRSAMVLPDGATLVVNLPTGAGKTLAMLAAAETAPPGMTSVIVVPTVALALDQERRYSKQNPDSPATAYHGNLSDAKKKAFRERLWSGEQRVIFTNPEAIVASLARPLADAAGGGRLSLLAIDEAHIVGSWGDAFRPHFHSLAGLRRYMLRAAAQNGHPPFKTILASATLTQDVLGLLNALFGEPGPFLQVAAPVLRPEPSYWQSTNLAPEDRERRVLEALRHLPRPAIIYTTLRQEDRPGTYTPQKLARVLRAAGYQRLETVDGGSSTAHREKVLRGMRDDGGIESTIDLVVATSAFGLGIDVPDIRSIVHACVPEGIDRFYQEVGRSGRDGNASTSVLLATREDDRVASDLASPTYLTSERARERWSAMLLARRDAGDGLCRLPLTATSGKVRIHGSYNERWNLSTVILLARTGAVGWDFLFSGRDAEGELESDAGWLTVRILRGDHQTDQFWQDVAEPTRASMVENSRESLFRLRNAITGTVCIGVVTAESFAIDAPPELRTTCLVACGGCRWCRAHGKIPWASPSPIPAAIAVPPTGDKPSLDRLAICGAYGRRVVVYVDPSVLSTPRKLRQLLPSLSAAGGIRQIVAAESLVAVVRDIVAKSPVLMRSVMVDASGDYDPVTAVGVPTLFLLADGQDPEEFLEGNSRAPLTVICGTPDSPVGRDGLTLRDQDGSYAYADIEKL</sequence>
<name>A0A0U0W729_MYCBE</name>
<dbReference type="GO" id="GO:0005524">
    <property type="term" value="F:ATP binding"/>
    <property type="evidence" value="ECO:0007669"/>
    <property type="project" value="UniProtKB-KW"/>
</dbReference>
<dbReference type="InterPro" id="IPR014001">
    <property type="entry name" value="Helicase_ATP-bd"/>
</dbReference>
<dbReference type="GO" id="GO:0005694">
    <property type="term" value="C:chromosome"/>
    <property type="evidence" value="ECO:0007669"/>
    <property type="project" value="TreeGrafter"/>
</dbReference>
<dbReference type="PANTHER" id="PTHR13710">
    <property type="entry name" value="DNA HELICASE RECQ FAMILY MEMBER"/>
    <property type="match status" value="1"/>
</dbReference>
<gene>
    <name evidence="10" type="ORF">BN971_01876</name>
</gene>
<comment type="catalytic activity">
    <reaction evidence="6">
        <text>Couples ATP hydrolysis with the unwinding of duplex DNA by translocating in the 3'-5' direction.</text>
        <dbReference type="EC" id="5.6.2.4"/>
    </reaction>
</comment>
<dbReference type="NCBIfam" id="NF041063">
    <property type="entry name" value="DpdF"/>
    <property type="match status" value="1"/>
</dbReference>
<comment type="similarity">
    <text evidence="1">Belongs to the helicase family. RecQ subfamily.</text>
</comment>
<dbReference type="Pfam" id="PF00270">
    <property type="entry name" value="DEAD"/>
    <property type="match status" value="1"/>
</dbReference>
<dbReference type="SMART" id="SM00487">
    <property type="entry name" value="DEXDc"/>
    <property type="match status" value="1"/>
</dbReference>
<evidence type="ECO:0000313" key="10">
    <source>
        <dbReference type="EMBL" id="CPR10483.1"/>
    </source>
</evidence>
<evidence type="ECO:0000259" key="9">
    <source>
        <dbReference type="PROSITE" id="PS51194"/>
    </source>
</evidence>
<evidence type="ECO:0000259" key="8">
    <source>
        <dbReference type="PROSITE" id="PS51192"/>
    </source>
</evidence>
<dbReference type="Gene3D" id="3.40.50.300">
    <property type="entry name" value="P-loop containing nucleotide triphosphate hydrolases"/>
    <property type="match status" value="2"/>
</dbReference>
<feature type="domain" description="Helicase C-terminal" evidence="9">
    <location>
        <begin position="376"/>
        <end position="542"/>
    </location>
</feature>
<dbReference type="InterPro" id="IPR011545">
    <property type="entry name" value="DEAD/DEAH_box_helicase_dom"/>
</dbReference>
<dbReference type="AlphaFoldDB" id="A0A0U0W729"/>
<dbReference type="GO" id="GO:0005737">
    <property type="term" value="C:cytoplasm"/>
    <property type="evidence" value="ECO:0007669"/>
    <property type="project" value="TreeGrafter"/>
</dbReference>
<evidence type="ECO:0000256" key="3">
    <source>
        <dbReference type="ARBA" id="ARBA00022840"/>
    </source>
</evidence>
<evidence type="ECO:0000256" key="7">
    <source>
        <dbReference type="ARBA" id="ARBA00034808"/>
    </source>
</evidence>
<dbReference type="EMBL" id="CSTD01000001">
    <property type="protein sequence ID" value="CPR10483.1"/>
    <property type="molecule type" value="Genomic_DNA"/>
</dbReference>
<evidence type="ECO:0000256" key="6">
    <source>
        <dbReference type="ARBA" id="ARBA00034617"/>
    </source>
</evidence>
<dbReference type="GO" id="GO:0043138">
    <property type="term" value="F:3'-5' DNA helicase activity"/>
    <property type="evidence" value="ECO:0007669"/>
    <property type="project" value="UniProtKB-EC"/>
</dbReference>
<dbReference type="GO" id="GO:0000724">
    <property type="term" value="P:double-strand break repair via homologous recombination"/>
    <property type="evidence" value="ECO:0007669"/>
    <property type="project" value="TreeGrafter"/>
</dbReference>
<dbReference type="GO" id="GO:0009378">
    <property type="term" value="F:four-way junction helicase activity"/>
    <property type="evidence" value="ECO:0007669"/>
    <property type="project" value="TreeGrafter"/>
</dbReference>
<dbReference type="PROSITE" id="PS51194">
    <property type="entry name" value="HELICASE_CTER"/>
    <property type="match status" value="1"/>
</dbReference>
<protein>
    <recommendedName>
        <fullName evidence="7">DNA 3'-5' helicase</fullName>
        <ecNumber evidence="7">5.6.2.4</ecNumber>
    </recommendedName>
</protein>
<proteinExistence type="inferred from homology"/>
<keyword evidence="4" id="KW-0238">DNA-binding</keyword>
<dbReference type="SUPFAM" id="SSF52540">
    <property type="entry name" value="P-loop containing nucleoside triphosphate hydrolases"/>
    <property type="match status" value="1"/>
</dbReference>
<dbReference type="Proteomes" id="UP000198875">
    <property type="component" value="Unassembled WGS sequence"/>
</dbReference>